<protein>
    <recommendedName>
        <fullName evidence="3">Peptidase M28 domain-containing protein</fullName>
    </recommendedName>
</protein>
<dbReference type="InterPro" id="IPR046871">
    <property type="entry name" value="Pro_CA_2"/>
</dbReference>
<keyword evidence="2" id="KW-1185">Reference proteome</keyword>
<proteinExistence type="predicted"/>
<dbReference type="EMBL" id="JAHLDV010000011">
    <property type="protein sequence ID" value="MBU3159600.1"/>
    <property type="molecule type" value="Genomic_DNA"/>
</dbReference>
<dbReference type="RefSeq" id="WP_216147402.1">
    <property type="nucleotide sequence ID" value="NZ_JAHLDV010000011.1"/>
</dbReference>
<name>A0ABS6BSX6_9CLOT</name>
<evidence type="ECO:0008006" key="3">
    <source>
        <dbReference type="Google" id="ProtNLM"/>
    </source>
</evidence>
<organism evidence="1 2">
    <name type="scientific">Clostridium frigoris</name>
    <dbReference type="NCBI Taxonomy" id="205327"/>
    <lineage>
        <taxon>Bacteria</taxon>
        <taxon>Bacillati</taxon>
        <taxon>Bacillota</taxon>
        <taxon>Clostridia</taxon>
        <taxon>Eubacteriales</taxon>
        <taxon>Clostridiaceae</taxon>
        <taxon>Clostridium</taxon>
    </lineage>
</organism>
<comment type="caution">
    <text evidence="1">The sequence shown here is derived from an EMBL/GenBank/DDBJ whole genome shotgun (WGS) entry which is preliminary data.</text>
</comment>
<gene>
    <name evidence="1" type="ORF">KPL37_07525</name>
</gene>
<dbReference type="Pfam" id="PF20393">
    <property type="entry name" value="Pro_CA_2"/>
    <property type="match status" value="1"/>
</dbReference>
<evidence type="ECO:0000313" key="1">
    <source>
        <dbReference type="EMBL" id="MBU3159600.1"/>
    </source>
</evidence>
<reference evidence="1 2" key="1">
    <citation type="submission" date="2021-06" db="EMBL/GenBank/DDBJ databases">
        <title>Clostridia strains as spoilage organisms.</title>
        <authorList>
            <person name="Wambui J."/>
            <person name="Stephan R."/>
            <person name="Stevens M.J.A."/>
        </authorList>
    </citation>
    <scope>NUCLEOTIDE SEQUENCE [LARGE SCALE GENOMIC DNA]</scope>
    <source>
        <strain evidence="1 2">DSM 14204</strain>
    </source>
</reference>
<sequence>MEKKFGTALNCIDGRTQIPIINWFKENFDVDYVDLITEPGMDKTLSQGNWVETEKLREKVIISITAHNSNIVAVIGHYDCAVNPVCDCKQVRDIIKSTYIVKSWGLPIRVIGLWVDEFWYVHVVSK</sequence>
<accession>A0ABS6BSX6</accession>
<dbReference type="Proteomes" id="UP000776252">
    <property type="component" value="Unassembled WGS sequence"/>
</dbReference>
<evidence type="ECO:0000313" key="2">
    <source>
        <dbReference type="Proteomes" id="UP000776252"/>
    </source>
</evidence>